<dbReference type="EMBL" id="JACAZF010000009">
    <property type="protein sequence ID" value="KAF7295387.1"/>
    <property type="molecule type" value="Genomic_DNA"/>
</dbReference>
<name>A0A8H6SAI1_9AGAR</name>
<gene>
    <name evidence="2" type="ORF">MIND_01078300</name>
</gene>
<keyword evidence="3" id="KW-1185">Reference proteome</keyword>
<dbReference type="RefSeq" id="XP_037216750.1">
    <property type="nucleotide sequence ID" value="XM_037367356.1"/>
</dbReference>
<evidence type="ECO:0000256" key="1">
    <source>
        <dbReference type="SAM" id="Phobius"/>
    </source>
</evidence>
<keyword evidence="1" id="KW-0472">Membrane</keyword>
<dbReference type="GeneID" id="59349872"/>
<evidence type="ECO:0000313" key="2">
    <source>
        <dbReference type="EMBL" id="KAF7295387.1"/>
    </source>
</evidence>
<dbReference type="AlphaFoldDB" id="A0A8H6SAI1"/>
<evidence type="ECO:0000313" key="3">
    <source>
        <dbReference type="Proteomes" id="UP000636479"/>
    </source>
</evidence>
<sequence length="181" mass="19049">MYRMIFLAAVCGFFSSPNMSSSNNISPSSALYQYAIPAGLFLVGAVTLAFYFRSRANAQEARERAVMRAGGIRVGVRGQDDDEDQGPRPVLVDAYLSSAGEGAGGWERVMPLATSVTRYTAADSKDSAGGSAPTRVRVGVVVVMPAPHDDDPLPQLELGLLETELLPTPALTPGTPPCAST</sequence>
<organism evidence="2 3">
    <name type="scientific">Mycena indigotica</name>
    <dbReference type="NCBI Taxonomy" id="2126181"/>
    <lineage>
        <taxon>Eukaryota</taxon>
        <taxon>Fungi</taxon>
        <taxon>Dikarya</taxon>
        <taxon>Basidiomycota</taxon>
        <taxon>Agaricomycotina</taxon>
        <taxon>Agaricomycetes</taxon>
        <taxon>Agaricomycetidae</taxon>
        <taxon>Agaricales</taxon>
        <taxon>Marasmiineae</taxon>
        <taxon>Mycenaceae</taxon>
        <taxon>Mycena</taxon>
    </lineage>
</organism>
<protein>
    <submittedName>
        <fullName evidence="2">Uncharacterized protein</fullName>
    </submittedName>
</protein>
<dbReference type="OrthoDB" id="3051128at2759"/>
<proteinExistence type="predicted"/>
<keyword evidence="1" id="KW-0812">Transmembrane</keyword>
<comment type="caution">
    <text evidence="2">The sequence shown here is derived from an EMBL/GenBank/DDBJ whole genome shotgun (WGS) entry which is preliminary data.</text>
</comment>
<dbReference type="Proteomes" id="UP000636479">
    <property type="component" value="Unassembled WGS sequence"/>
</dbReference>
<accession>A0A8H6SAI1</accession>
<reference evidence="2" key="1">
    <citation type="submission" date="2020-05" db="EMBL/GenBank/DDBJ databases">
        <title>Mycena genomes resolve the evolution of fungal bioluminescence.</title>
        <authorList>
            <person name="Tsai I.J."/>
        </authorList>
    </citation>
    <scope>NUCLEOTIDE SEQUENCE</scope>
    <source>
        <strain evidence="2">171206Taipei</strain>
    </source>
</reference>
<feature type="transmembrane region" description="Helical" evidence="1">
    <location>
        <begin position="32"/>
        <end position="52"/>
    </location>
</feature>
<keyword evidence="1" id="KW-1133">Transmembrane helix</keyword>